<dbReference type="AlphaFoldDB" id="A0A084EZ07"/>
<dbReference type="EMBL" id="JFDP01000051">
    <property type="protein sequence ID" value="KEZ23199.1"/>
    <property type="molecule type" value="Genomic_DNA"/>
</dbReference>
<feature type="region of interest" description="Disordered" evidence="1">
    <location>
        <begin position="35"/>
        <end position="64"/>
    </location>
</feature>
<organism evidence="3 4">
    <name type="scientific">Ureaplasma diversum NCTC 246</name>
    <dbReference type="NCBI Taxonomy" id="1188241"/>
    <lineage>
        <taxon>Bacteria</taxon>
        <taxon>Bacillati</taxon>
        <taxon>Mycoplasmatota</taxon>
        <taxon>Mycoplasmoidales</taxon>
        <taxon>Mycoplasmoidaceae</taxon>
        <taxon>Ureaplasma</taxon>
    </lineage>
</organism>
<accession>A0A084EZ07</accession>
<dbReference type="PROSITE" id="PS51257">
    <property type="entry name" value="PROKAR_LIPOPROTEIN"/>
    <property type="match status" value="1"/>
</dbReference>
<feature type="region of interest" description="Disordered" evidence="1">
    <location>
        <begin position="165"/>
        <end position="228"/>
    </location>
</feature>
<keyword evidence="2" id="KW-0732">Signal</keyword>
<feature type="region of interest" description="Disordered" evidence="1">
    <location>
        <begin position="330"/>
        <end position="366"/>
    </location>
</feature>
<keyword evidence="4" id="KW-1185">Reference proteome</keyword>
<dbReference type="RefSeq" id="WP_038102779.1">
    <property type="nucleotide sequence ID" value="NZ_JFDP01000051.1"/>
</dbReference>
<sequence>MKIKKIKYKWMSLAIATTVAAAGISAVLISCTDKTKGGENKKTTPASPTNKQTAAPSVSLDSNSKLTKRADNKYELKLKITNADSKLVKVELTSQSTNTNNSLISDLVTVTSGSATVVFNSLDENTSYSLKKVSVYATNTDTNPTNVELSQSLKATQITVLKSNEEHDHSSHMGHNGSGSSPVVGNGNTNNKEKGKQQGTEETNKGGSDQLQGDQAPANPQAGDSEGYKISFVDPNMVIFQKNKKWYIQLRVDVPDGFKGSVQVTSEKQPLNTKAVTIKNKILEAEFSGPSFLGTIKPNKKYKLGRVNITDLEGKEKEIRHFDSSISNEITPVVEGGGSAGSSKPVVQNDPANNPSSSTNAKDGNGVWFENNATEITATLKDGKYTFKAYVEKKVSGTPSLAISKPKSSGGFKEIGKVEFKDVSTPEPGKGDLQEIEIPQYIVKEFTKNDQENKAHLTKLEFLNEDLDVVETIDLSSKGLVVIIPKQ</sequence>
<reference evidence="3 4" key="1">
    <citation type="submission" date="2014-02" db="EMBL/GenBank/DDBJ databases">
        <title>Genome sequence of Ureaplasma diversum strain 246.</title>
        <authorList>
            <person name="Sirand-Pugnet P."/>
            <person name="Breton M."/>
            <person name="Dordet-Frisoni E."/>
            <person name="Baranowski E."/>
            <person name="Barre A."/>
            <person name="Couture C."/>
            <person name="Dupuy V."/>
            <person name="Gaurivaud P."/>
            <person name="Jacob D."/>
            <person name="Lemaitre C."/>
            <person name="Manso-Silvan L."/>
            <person name="Nikolski M."/>
            <person name="Nouvel L.-X."/>
            <person name="Poumarat F."/>
            <person name="Tardy F."/>
            <person name="Thebault P."/>
            <person name="Theil S."/>
            <person name="Citti C."/>
            <person name="Thiaucourt F."/>
            <person name="Blanchard A."/>
        </authorList>
    </citation>
    <scope>NUCLEOTIDE SEQUENCE [LARGE SCALE GENOMIC DNA]</scope>
    <source>
        <strain evidence="3 4">NCTC 246</strain>
    </source>
</reference>
<gene>
    <name evidence="3" type="ORF">UDIV_4030</name>
</gene>
<evidence type="ECO:0000313" key="3">
    <source>
        <dbReference type="EMBL" id="KEZ23199.1"/>
    </source>
</evidence>
<evidence type="ECO:0000256" key="1">
    <source>
        <dbReference type="SAM" id="MobiDB-lite"/>
    </source>
</evidence>
<comment type="caution">
    <text evidence="3">The sequence shown here is derived from an EMBL/GenBank/DDBJ whole genome shotgun (WGS) entry which is preliminary data.</text>
</comment>
<evidence type="ECO:0000256" key="2">
    <source>
        <dbReference type="SAM" id="SignalP"/>
    </source>
</evidence>
<feature type="compositionally biased region" description="Polar residues" evidence="1">
    <location>
        <begin position="43"/>
        <end position="64"/>
    </location>
</feature>
<feature type="chain" id="PRO_5001774965" description="Lipoprotein" evidence="2">
    <location>
        <begin position="22"/>
        <end position="487"/>
    </location>
</feature>
<evidence type="ECO:0000313" key="4">
    <source>
        <dbReference type="Proteomes" id="UP000028537"/>
    </source>
</evidence>
<dbReference type="Proteomes" id="UP000028537">
    <property type="component" value="Unassembled WGS sequence"/>
</dbReference>
<name>A0A084EZ07_9BACT</name>
<protein>
    <recommendedName>
        <fullName evidence="5">Lipoprotein</fullName>
    </recommendedName>
</protein>
<feature type="compositionally biased region" description="Low complexity" evidence="1">
    <location>
        <begin position="173"/>
        <end position="190"/>
    </location>
</feature>
<proteinExistence type="predicted"/>
<feature type="signal peptide" evidence="2">
    <location>
        <begin position="1"/>
        <end position="21"/>
    </location>
</feature>
<feature type="compositionally biased region" description="Polar residues" evidence="1">
    <location>
        <begin position="341"/>
        <end position="362"/>
    </location>
</feature>
<evidence type="ECO:0008006" key="5">
    <source>
        <dbReference type="Google" id="ProtNLM"/>
    </source>
</evidence>